<comment type="similarity">
    <text evidence="1 5">Belongs to the N(4)/N(6)-methyltransferase family.</text>
</comment>
<dbReference type="GO" id="GO:0009007">
    <property type="term" value="F:site-specific DNA-methyltransferase (adenine-specific) activity"/>
    <property type="evidence" value="ECO:0007669"/>
    <property type="project" value="UniProtKB-EC"/>
</dbReference>
<evidence type="ECO:0000313" key="8">
    <source>
        <dbReference type="EMBL" id="RJL15314.1"/>
    </source>
</evidence>
<gene>
    <name evidence="8" type="ORF">D3P05_10840</name>
</gene>
<dbReference type="GO" id="GO:0008170">
    <property type="term" value="F:N-methyltransferase activity"/>
    <property type="evidence" value="ECO:0007669"/>
    <property type="project" value="InterPro"/>
</dbReference>
<comment type="catalytic activity">
    <reaction evidence="4">
        <text>a 2'-deoxyadenosine in DNA + S-adenosyl-L-methionine = an N(6)-methyl-2'-deoxyadenosine in DNA + S-adenosyl-L-homocysteine + H(+)</text>
        <dbReference type="Rhea" id="RHEA:15197"/>
        <dbReference type="Rhea" id="RHEA-COMP:12418"/>
        <dbReference type="Rhea" id="RHEA-COMP:12419"/>
        <dbReference type="ChEBI" id="CHEBI:15378"/>
        <dbReference type="ChEBI" id="CHEBI:57856"/>
        <dbReference type="ChEBI" id="CHEBI:59789"/>
        <dbReference type="ChEBI" id="CHEBI:90615"/>
        <dbReference type="ChEBI" id="CHEBI:90616"/>
        <dbReference type="EC" id="2.1.1.72"/>
    </reaction>
</comment>
<protein>
    <recommendedName>
        <fullName evidence="5">Methyltransferase</fullName>
        <ecNumber evidence="5">2.1.1.-</ecNumber>
    </recommendedName>
</protein>
<evidence type="ECO:0000259" key="7">
    <source>
        <dbReference type="Pfam" id="PF01555"/>
    </source>
</evidence>
<feature type="domain" description="DNA methylase N-4/N-6" evidence="7">
    <location>
        <begin position="19"/>
        <end position="364"/>
    </location>
</feature>
<evidence type="ECO:0000313" key="9">
    <source>
        <dbReference type="Proteomes" id="UP000283587"/>
    </source>
</evidence>
<keyword evidence="9" id="KW-1185">Reference proteome</keyword>
<dbReference type="SUPFAM" id="SSF53335">
    <property type="entry name" value="S-adenosyl-L-methionine-dependent methyltransferases"/>
    <property type="match status" value="1"/>
</dbReference>
<dbReference type="InterPro" id="IPR002941">
    <property type="entry name" value="DNA_methylase_N4/N6"/>
</dbReference>
<name>A0A419A723_9RHOB</name>
<feature type="region of interest" description="Disordered" evidence="6">
    <location>
        <begin position="284"/>
        <end position="309"/>
    </location>
</feature>
<dbReference type="GO" id="GO:0003677">
    <property type="term" value="F:DNA binding"/>
    <property type="evidence" value="ECO:0007669"/>
    <property type="project" value="InterPro"/>
</dbReference>
<dbReference type="EC" id="2.1.1.-" evidence="5"/>
<reference evidence="9" key="1">
    <citation type="submission" date="2018-09" db="EMBL/GenBank/DDBJ databases">
        <title>Paracoccus onubensis nov. sp. a moderate halophilic bacterium isolated from Gruta de las Maravillas (Aracena, Spain).</title>
        <authorList>
            <person name="Jurado V."/>
            <person name="Gutierrez-Patricio S."/>
            <person name="Gonzalez-Pimentel J.L."/>
            <person name="Miller A.Z."/>
            <person name="Laiz L."/>
            <person name="Saiz-Jimenez C."/>
        </authorList>
    </citation>
    <scope>NUCLEOTIDE SEQUENCE [LARGE SCALE GENOMIC DNA]</scope>
    <source>
        <strain evidence="9">DSM 26381</strain>
    </source>
</reference>
<dbReference type="PRINTS" id="PR00508">
    <property type="entry name" value="S21N4MTFRASE"/>
</dbReference>
<evidence type="ECO:0000256" key="6">
    <source>
        <dbReference type="SAM" id="MobiDB-lite"/>
    </source>
</evidence>
<dbReference type="InterPro" id="IPR002052">
    <property type="entry name" value="DNA_methylase_N6_adenine_CS"/>
</dbReference>
<dbReference type="InterPro" id="IPR001091">
    <property type="entry name" value="RM_Methyltransferase"/>
</dbReference>
<dbReference type="Pfam" id="PF01555">
    <property type="entry name" value="N6_N4_Mtase"/>
    <property type="match status" value="1"/>
</dbReference>
<sequence>MLHLGDCAQILKQITDASIDSCVTDPPYGIEFMGAGWDSDVPPSEIWREVFRVLKPGGHLLAFAGTRTHHRMATRIEESGFEIRDLLMWVYGSGFPKSHNLDGDWNGWGTALKPALEPITLARKPMAGTVAANVQDFGTGALNVDGCRVPAIGEIIERGAIGEIYTEAHEGYRRPGRSMMTHKPKHRGGPACGTGRWPANLIHDGSEEVLAAFPIAPGQQGDLAGHSRNRPSLGIYGDMSAAKDSPARRDSGSAARFFYCAKASKADRDHGLTGPEREVVQFQTANGTSGKASSWSEGRDTRRKNHHPTVKPTDLMRYLCRLITPPGGVVLDPFMGSGSTGRGAVLEGFGFVGIEREGDFLAIARDRIDAAERAADEATRQGILL</sequence>
<evidence type="ECO:0000256" key="3">
    <source>
        <dbReference type="ARBA" id="ARBA00022679"/>
    </source>
</evidence>
<feature type="compositionally biased region" description="Polar residues" evidence="6">
    <location>
        <begin position="284"/>
        <end position="296"/>
    </location>
</feature>
<comment type="caution">
    <text evidence="8">The sequence shown here is derived from an EMBL/GenBank/DDBJ whole genome shotgun (WGS) entry which is preliminary data.</text>
</comment>
<dbReference type="GO" id="GO:0032259">
    <property type="term" value="P:methylation"/>
    <property type="evidence" value="ECO:0007669"/>
    <property type="project" value="UniProtKB-KW"/>
</dbReference>
<dbReference type="AlphaFoldDB" id="A0A419A723"/>
<evidence type="ECO:0000256" key="2">
    <source>
        <dbReference type="ARBA" id="ARBA00022603"/>
    </source>
</evidence>
<evidence type="ECO:0000256" key="4">
    <source>
        <dbReference type="ARBA" id="ARBA00047942"/>
    </source>
</evidence>
<accession>A0A419A723</accession>
<dbReference type="EMBL" id="QZEW01000039">
    <property type="protein sequence ID" value="RJL15314.1"/>
    <property type="molecule type" value="Genomic_DNA"/>
</dbReference>
<dbReference type="InterPro" id="IPR029063">
    <property type="entry name" value="SAM-dependent_MTases_sf"/>
</dbReference>
<proteinExistence type="inferred from homology"/>
<keyword evidence="2 8" id="KW-0489">Methyltransferase</keyword>
<evidence type="ECO:0000256" key="1">
    <source>
        <dbReference type="ARBA" id="ARBA00006594"/>
    </source>
</evidence>
<dbReference type="Proteomes" id="UP000283587">
    <property type="component" value="Unassembled WGS sequence"/>
</dbReference>
<dbReference type="PROSITE" id="PS00092">
    <property type="entry name" value="N6_MTASE"/>
    <property type="match status" value="1"/>
</dbReference>
<dbReference type="Gene3D" id="3.40.50.150">
    <property type="entry name" value="Vaccinia Virus protein VP39"/>
    <property type="match status" value="1"/>
</dbReference>
<dbReference type="OrthoDB" id="9816043at2"/>
<evidence type="ECO:0000256" key="5">
    <source>
        <dbReference type="RuleBase" id="RU362026"/>
    </source>
</evidence>
<keyword evidence="3 8" id="KW-0808">Transferase</keyword>
<organism evidence="8 9">
    <name type="scientific">Paracoccus siganidrum</name>
    <dbReference type="NCBI Taxonomy" id="1276757"/>
    <lineage>
        <taxon>Bacteria</taxon>
        <taxon>Pseudomonadati</taxon>
        <taxon>Pseudomonadota</taxon>
        <taxon>Alphaproteobacteria</taxon>
        <taxon>Rhodobacterales</taxon>
        <taxon>Paracoccaceae</taxon>
        <taxon>Paracoccus</taxon>
    </lineage>
</organism>